<keyword evidence="3" id="KW-0238">DNA-binding</keyword>
<comment type="subcellular location">
    <subcellularLocation>
        <location evidence="1">Nucleus</location>
    </subcellularLocation>
</comment>
<dbReference type="SMART" id="SM00432">
    <property type="entry name" value="MADS"/>
    <property type="match status" value="1"/>
</dbReference>
<evidence type="ECO:0000313" key="8">
    <source>
        <dbReference type="EMBL" id="KAF5443345.1"/>
    </source>
</evidence>
<gene>
    <name evidence="8" type="ORF">F2P56_035906</name>
</gene>
<evidence type="ECO:0000256" key="5">
    <source>
        <dbReference type="ARBA" id="ARBA00023242"/>
    </source>
</evidence>
<keyword evidence="4" id="KW-0804">Transcription</keyword>
<feature type="coiled-coil region" evidence="6">
    <location>
        <begin position="77"/>
        <end position="170"/>
    </location>
</feature>
<keyword evidence="6" id="KW-0175">Coiled coil</keyword>
<reference evidence="8" key="2">
    <citation type="submission" date="2020-03" db="EMBL/GenBank/DDBJ databases">
        <title>Walnut 2.0.</title>
        <authorList>
            <person name="Marrano A."/>
            <person name="Britton M."/>
            <person name="Zimin A.V."/>
            <person name="Zaini P.A."/>
            <person name="Workman R."/>
            <person name="Puiu D."/>
            <person name="Bianco L."/>
            <person name="Allen B.J."/>
            <person name="Troggio M."/>
            <person name="Leslie C.A."/>
            <person name="Timp W."/>
            <person name="Dendekar A."/>
            <person name="Salzberg S.L."/>
            <person name="Neale D.B."/>
        </authorList>
    </citation>
    <scope>NUCLEOTIDE SEQUENCE</scope>
    <source>
        <tissue evidence="8">Leaves</tissue>
    </source>
</reference>
<dbReference type="CDD" id="cd00266">
    <property type="entry name" value="MADS_SRF_like"/>
    <property type="match status" value="1"/>
</dbReference>
<dbReference type="InterPro" id="IPR002100">
    <property type="entry name" value="TF_MADSbox"/>
</dbReference>
<accession>A0A833T5N2</accession>
<evidence type="ECO:0000256" key="6">
    <source>
        <dbReference type="SAM" id="Coils"/>
    </source>
</evidence>
<dbReference type="Gene3D" id="3.40.1810.10">
    <property type="entry name" value="Transcription factor, MADS-box"/>
    <property type="match status" value="1"/>
</dbReference>
<dbReference type="GO" id="GO:0010152">
    <property type="term" value="P:pollen maturation"/>
    <property type="evidence" value="ECO:0007669"/>
    <property type="project" value="UniProtKB-ARBA"/>
</dbReference>
<dbReference type="FunFam" id="3.40.1810.10:FF:000010">
    <property type="entry name" value="Agamous-like MADS-box protein AGL30"/>
    <property type="match status" value="1"/>
</dbReference>
<dbReference type="InterPro" id="IPR033897">
    <property type="entry name" value="SRF-like_MADS-box"/>
</dbReference>
<dbReference type="GO" id="GO:0005634">
    <property type="term" value="C:nucleus"/>
    <property type="evidence" value="ECO:0007669"/>
    <property type="project" value="UniProtKB-SubCell"/>
</dbReference>
<dbReference type="Proteomes" id="UP000619265">
    <property type="component" value="Unassembled WGS sequence"/>
</dbReference>
<feature type="domain" description="MADS-box" evidence="7">
    <location>
        <begin position="1"/>
        <end position="53"/>
    </location>
</feature>
<dbReference type="InterPro" id="IPR050142">
    <property type="entry name" value="MADS-box/MEF2_TF"/>
</dbReference>
<keyword evidence="5" id="KW-0539">Nucleus</keyword>
<dbReference type="Pfam" id="PF00319">
    <property type="entry name" value="SRF-TF"/>
    <property type="match status" value="1"/>
</dbReference>
<dbReference type="SUPFAM" id="SSF55455">
    <property type="entry name" value="SRF-like"/>
    <property type="match status" value="1"/>
</dbReference>
<dbReference type="PROSITE" id="PS50066">
    <property type="entry name" value="MADS_BOX_2"/>
    <property type="match status" value="1"/>
</dbReference>
<dbReference type="AlphaFoldDB" id="A0A833T5N2"/>
<name>A0A833T5N2_JUGRE</name>
<comment type="caution">
    <text evidence="8">The sequence shown here is derived from an EMBL/GenBank/DDBJ whole genome shotgun (WGS) entry which is preliminary data.</text>
</comment>
<dbReference type="GO" id="GO:0000981">
    <property type="term" value="F:DNA-binding transcription factor activity, RNA polymerase II-specific"/>
    <property type="evidence" value="ECO:0007669"/>
    <property type="project" value="InterPro"/>
</dbReference>
<dbReference type="PANTHER" id="PTHR48019">
    <property type="entry name" value="SERUM RESPONSE FACTOR HOMOLOG"/>
    <property type="match status" value="1"/>
</dbReference>
<reference evidence="8" key="1">
    <citation type="submission" date="2015-10" db="EMBL/GenBank/DDBJ databases">
        <authorList>
            <person name="Martinez-Garcia P.J."/>
            <person name="Crepeau M.W."/>
            <person name="Puiu D."/>
            <person name="Gonzalez-Ibeas D."/>
            <person name="Whalen J."/>
            <person name="Stevens K."/>
            <person name="Paul R."/>
            <person name="Butterfield T."/>
            <person name="Britton M."/>
            <person name="Reagan R."/>
            <person name="Chakraborty S."/>
            <person name="Walawage S.L."/>
            <person name="Vasquez-Gross H.A."/>
            <person name="Cardeno C."/>
            <person name="Famula R."/>
            <person name="Pratt K."/>
            <person name="Kuruganti S."/>
            <person name="Aradhya M.K."/>
            <person name="Leslie C.A."/>
            <person name="Dandekar A.M."/>
            <person name="Salzberg S.L."/>
            <person name="Wegrzyn J.L."/>
            <person name="Langley C.H."/>
            <person name="Neale D.B."/>
        </authorList>
    </citation>
    <scope>NUCLEOTIDE SEQUENCE</scope>
    <source>
        <tissue evidence="8">Leaves</tissue>
    </source>
</reference>
<dbReference type="PRINTS" id="PR00404">
    <property type="entry name" value="MADSDOMAIN"/>
</dbReference>
<dbReference type="GO" id="GO:0080092">
    <property type="term" value="P:regulation of pollen tube growth"/>
    <property type="evidence" value="ECO:0007669"/>
    <property type="project" value="UniProtKB-ARBA"/>
</dbReference>
<evidence type="ECO:0000259" key="7">
    <source>
        <dbReference type="PROSITE" id="PS50066"/>
    </source>
</evidence>
<evidence type="ECO:0000256" key="1">
    <source>
        <dbReference type="ARBA" id="ARBA00004123"/>
    </source>
</evidence>
<dbReference type="GO" id="GO:0045944">
    <property type="term" value="P:positive regulation of transcription by RNA polymerase II"/>
    <property type="evidence" value="ECO:0007669"/>
    <property type="project" value="InterPro"/>
</dbReference>
<dbReference type="GO" id="GO:0000987">
    <property type="term" value="F:cis-regulatory region sequence-specific DNA binding"/>
    <property type="evidence" value="ECO:0007669"/>
    <property type="project" value="InterPro"/>
</dbReference>
<dbReference type="Gramene" id="Jr16_11980_p1">
    <property type="protein sequence ID" value="cds.Jr16_11980_p1"/>
    <property type="gene ID" value="Jr16_11980"/>
</dbReference>
<dbReference type="GO" id="GO:0046983">
    <property type="term" value="F:protein dimerization activity"/>
    <property type="evidence" value="ECO:0007669"/>
    <property type="project" value="InterPro"/>
</dbReference>
<evidence type="ECO:0000256" key="4">
    <source>
        <dbReference type="ARBA" id="ARBA00023163"/>
    </source>
</evidence>
<protein>
    <recommendedName>
        <fullName evidence="7">MADS-box domain-containing protein</fullName>
    </recommendedName>
</protein>
<evidence type="ECO:0000313" key="9">
    <source>
        <dbReference type="Proteomes" id="UP000619265"/>
    </source>
</evidence>
<evidence type="ECO:0000256" key="2">
    <source>
        <dbReference type="ARBA" id="ARBA00023015"/>
    </source>
</evidence>
<proteinExistence type="predicted"/>
<dbReference type="EMBL" id="LIHL02000016">
    <property type="protein sequence ID" value="KAF5443345.1"/>
    <property type="molecule type" value="Genomic_DNA"/>
</dbReference>
<sequence>MGRVKLKIKRLENTNGRQATYAKRKNGIMKKANELSILCDIDIILLMFSPTGKPSLCRGMRSSIEEVIAKFAQLTPQERAKRKLESLEALKKTFKKLDHDVNVQEFLGTSTQTVEDLTNQANALETRLSEIHKRLSYWTNLDKINSVEHLGQMEDSLRESLNQIRTHKQENVQKQQLMSLECSSQFQHGMHIPFTMGAEQQLQPFSWIPNNDSRHLFVPEDPHLLAHRDVECSTTSSLGSYSGYFGTGKNSEIPNSGQENGMMNELSRIAPLRLQLGGQYPYLPYNLNLMNDNTKFQTAVQMNQPEHPADYHVNGSFETPRPGFETAQHSWASTSGPCPITMFDEHLYNQAVATVSPFSPPPSSFCTTELRCMSYLSICPQKVFLNLDLLIH</sequence>
<organism evidence="8 9">
    <name type="scientific">Juglans regia</name>
    <name type="common">English walnut</name>
    <dbReference type="NCBI Taxonomy" id="51240"/>
    <lineage>
        <taxon>Eukaryota</taxon>
        <taxon>Viridiplantae</taxon>
        <taxon>Streptophyta</taxon>
        <taxon>Embryophyta</taxon>
        <taxon>Tracheophyta</taxon>
        <taxon>Spermatophyta</taxon>
        <taxon>Magnoliopsida</taxon>
        <taxon>eudicotyledons</taxon>
        <taxon>Gunneridae</taxon>
        <taxon>Pentapetalae</taxon>
        <taxon>rosids</taxon>
        <taxon>fabids</taxon>
        <taxon>Fagales</taxon>
        <taxon>Juglandaceae</taxon>
        <taxon>Juglans</taxon>
    </lineage>
</organism>
<dbReference type="InterPro" id="IPR036879">
    <property type="entry name" value="TF_MADSbox_sf"/>
</dbReference>
<keyword evidence="2" id="KW-0805">Transcription regulation</keyword>
<evidence type="ECO:0000256" key="3">
    <source>
        <dbReference type="ARBA" id="ARBA00023125"/>
    </source>
</evidence>